<evidence type="ECO:0000313" key="2">
    <source>
        <dbReference type="EMBL" id="KAG4425543.1"/>
    </source>
</evidence>
<sequence>MSTTQYLHLFLEQLPSYLTLLTTTWWVIFSTAPTTKVLTLLWLLWLLSITPSPHNIYIRLPHLQASIHPMSSYLRILELLPKLRISQ</sequence>
<gene>
    <name evidence="2" type="ORF">IFR04_001240</name>
</gene>
<proteinExistence type="predicted"/>
<keyword evidence="1" id="KW-0812">Transmembrane</keyword>
<dbReference type="Proteomes" id="UP000664132">
    <property type="component" value="Unassembled WGS sequence"/>
</dbReference>
<dbReference type="AlphaFoldDB" id="A0A8H8BVU5"/>
<keyword evidence="1" id="KW-0472">Membrane</keyword>
<reference evidence="2" key="1">
    <citation type="submission" date="2021-02" db="EMBL/GenBank/DDBJ databases">
        <title>Genome sequence Cadophora malorum strain M34.</title>
        <authorList>
            <person name="Stefanovic E."/>
            <person name="Vu D."/>
            <person name="Scully C."/>
            <person name="Dijksterhuis J."/>
            <person name="Roader J."/>
            <person name="Houbraken J."/>
        </authorList>
    </citation>
    <scope>NUCLEOTIDE SEQUENCE</scope>
    <source>
        <strain evidence="2">M34</strain>
    </source>
</reference>
<evidence type="ECO:0000313" key="3">
    <source>
        <dbReference type="Proteomes" id="UP000664132"/>
    </source>
</evidence>
<keyword evidence="3" id="KW-1185">Reference proteome</keyword>
<organism evidence="2 3">
    <name type="scientific">Cadophora malorum</name>
    <dbReference type="NCBI Taxonomy" id="108018"/>
    <lineage>
        <taxon>Eukaryota</taxon>
        <taxon>Fungi</taxon>
        <taxon>Dikarya</taxon>
        <taxon>Ascomycota</taxon>
        <taxon>Pezizomycotina</taxon>
        <taxon>Leotiomycetes</taxon>
        <taxon>Helotiales</taxon>
        <taxon>Ploettnerulaceae</taxon>
        <taxon>Cadophora</taxon>
    </lineage>
</organism>
<comment type="caution">
    <text evidence="2">The sequence shown here is derived from an EMBL/GenBank/DDBJ whole genome shotgun (WGS) entry which is preliminary data.</text>
</comment>
<keyword evidence="1" id="KW-1133">Transmembrane helix</keyword>
<protein>
    <submittedName>
        <fullName evidence="2">Uncharacterized protein</fullName>
    </submittedName>
</protein>
<accession>A0A8H8BVU5</accession>
<dbReference type="EMBL" id="JAFJYH010000009">
    <property type="protein sequence ID" value="KAG4425543.1"/>
    <property type="molecule type" value="Genomic_DNA"/>
</dbReference>
<feature type="transmembrane region" description="Helical" evidence="1">
    <location>
        <begin position="25"/>
        <end position="47"/>
    </location>
</feature>
<evidence type="ECO:0000256" key="1">
    <source>
        <dbReference type="SAM" id="Phobius"/>
    </source>
</evidence>
<name>A0A8H8BVU5_9HELO</name>